<dbReference type="EMBL" id="CAETWZ010000050">
    <property type="protein sequence ID" value="CAB4367867.1"/>
    <property type="molecule type" value="Genomic_DNA"/>
</dbReference>
<proteinExistence type="predicted"/>
<dbReference type="InterPro" id="IPR050834">
    <property type="entry name" value="Glycosyltransf_2"/>
</dbReference>
<accession>A0A6J6AG94</accession>
<name>A0A6J6AG94_9ZZZZ</name>
<feature type="domain" description="Glycosyltransferase 2-like" evidence="1">
    <location>
        <begin position="19"/>
        <end position="189"/>
    </location>
</feature>
<dbReference type="PANTHER" id="PTHR43685">
    <property type="entry name" value="GLYCOSYLTRANSFERASE"/>
    <property type="match status" value="1"/>
</dbReference>
<protein>
    <submittedName>
        <fullName evidence="2">Unannotated protein</fullName>
    </submittedName>
</protein>
<dbReference type="InterPro" id="IPR029044">
    <property type="entry name" value="Nucleotide-diphossugar_trans"/>
</dbReference>
<dbReference type="Gene3D" id="3.90.550.10">
    <property type="entry name" value="Spore Coat Polysaccharide Biosynthesis Protein SpsA, Chain A"/>
    <property type="match status" value="1"/>
</dbReference>
<gene>
    <name evidence="2" type="ORF">UFOPK4179_00659</name>
</gene>
<dbReference type="SUPFAM" id="SSF53448">
    <property type="entry name" value="Nucleotide-diphospho-sugar transferases"/>
    <property type="match status" value="1"/>
</dbReference>
<dbReference type="PANTHER" id="PTHR43685:SF2">
    <property type="entry name" value="GLYCOSYLTRANSFERASE 2-LIKE DOMAIN-CONTAINING PROTEIN"/>
    <property type="match status" value="1"/>
</dbReference>
<evidence type="ECO:0000313" key="2">
    <source>
        <dbReference type="EMBL" id="CAB4367867.1"/>
    </source>
</evidence>
<dbReference type="InterPro" id="IPR001173">
    <property type="entry name" value="Glyco_trans_2-like"/>
</dbReference>
<organism evidence="2">
    <name type="scientific">freshwater metagenome</name>
    <dbReference type="NCBI Taxonomy" id="449393"/>
    <lineage>
        <taxon>unclassified sequences</taxon>
        <taxon>metagenomes</taxon>
        <taxon>ecological metagenomes</taxon>
    </lineage>
</organism>
<dbReference type="Pfam" id="PF00535">
    <property type="entry name" value="Glycos_transf_2"/>
    <property type="match status" value="1"/>
</dbReference>
<reference evidence="2" key="1">
    <citation type="submission" date="2020-05" db="EMBL/GenBank/DDBJ databases">
        <authorList>
            <person name="Chiriac C."/>
            <person name="Salcher M."/>
            <person name="Ghai R."/>
            <person name="Kavagutti S V."/>
        </authorList>
    </citation>
    <scope>NUCLEOTIDE SEQUENCE</scope>
</reference>
<evidence type="ECO:0000259" key="1">
    <source>
        <dbReference type="Pfam" id="PF00535"/>
    </source>
</evidence>
<dbReference type="AlphaFoldDB" id="A0A6J6AG94"/>
<sequence>MLRSSEFDHFASVGSMVAVVMRTYERPIMLARAIASVQNQTFRDWTLIIVNNGGNPGPVEDVVRVAKSATPCGDIQVLHLSERVGMEEASNRGLAATESDFFAIHDDDDSWNARFLEVAVDGMRAHPSAAAVVTGIYRIHELYRDGKIRPVHSEKFYLSEERLTFRGMIGNNTFPPIAALFQRRLLSEIGEFDSSLPVLGDWEFNLRAVLAGGFVYIPERLANYHTRTPDSETASGNSITVGIDLHHQIRGQLQKRWLEEPNIDGVNKGALSIATFAADNPNTVRRVWRKILAGVKNPLRGARAVWRIIRHIASRLR</sequence>